<dbReference type="Gene3D" id="1.20.1600.10">
    <property type="entry name" value="Outer membrane efflux proteins (OEP)"/>
    <property type="match status" value="1"/>
</dbReference>
<evidence type="ECO:0000313" key="2">
    <source>
        <dbReference type="Proteomes" id="UP000245999"/>
    </source>
</evidence>
<protein>
    <recommendedName>
        <fullName evidence="3">TolC family protein</fullName>
    </recommendedName>
</protein>
<proteinExistence type="predicted"/>
<dbReference type="EMBL" id="CP029145">
    <property type="protein sequence ID" value="AWM35207.1"/>
    <property type="molecule type" value="Genomic_DNA"/>
</dbReference>
<dbReference type="Proteomes" id="UP000245999">
    <property type="component" value="Chromosome"/>
</dbReference>
<evidence type="ECO:0008006" key="3">
    <source>
        <dbReference type="Google" id="ProtNLM"/>
    </source>
</evidence>
<gene>
    <name evidence="1" type="ORF">DDQ68_22025</name>
</gene>
<reference evidence="2" key="1">
    <citation type="submission" date="2018-04" db="EMBL/GenBank/DDBJ databases">
        <title>Complete genome of Antarctic heterotrophic bacterium Hymenobacter nivis.</title>
        <authorList>
            <person name="Terashima M."/>
        </authorList>
    </citation>
    <scope>NUCLEOTIDE SEQUENCE [LARGE SCALE GENOMIC DNA]</scope>
    <source>
        <strain evidence="2">NBRC 111535</strain>
    </source>
</reference>
<dbReference type="KEGG" id="hnv:DDQ68_22025"/>
<accession>A0A2Z3GU60</accession>
<keyword evidence="2" id="KW-1185">Reference proteome</keyword>
<sequence>MQPRITLLHNDFPAIIQGQQTLLGAGREVSNGLYAYQTVGQKVAIRTNQLVALQRAVDFTRELLKYSSATYTDMLTSQQSLRAAQFSSVNDCLRQLQATTDPHHALGGGWR</sequence>
<name>A0A2Z3GU60_9BACT</name>
<evidence type="ECO:0000313" key="1">
    <source>
        <dbReference type="EMBL" id="AWM35207.1"/>
    </source>
</evidence>
<dbReference type="AlphaFoldDB" id="A0A2Z3GU60"/>
<dbReference type="SUPFAM" id="SSF56954">
    <property type="entry name" value="Outer membrane efflux proteins (OEP)"/>
    <property type="match status" value="1"/>
</dbReference>
<organism evidence="1 2">
    <name type="scientific">Hymenobacter nivis</name>
    <dbReference type="NCBI Taxonomy" id="1850093"/>
    <lineage>
        <taxon>Bacteria</taxon>
        <taxon>Pseudomonadati</taxon>
        <taxon>Bacteroidota</taxon>
        <taxon>Cytophagia</taxon>
        <taxon>Cytophagales</taxon>
        <taxon>Hymenobacteraceae</taxon>
        <taxon>Hymenobacter</taxon>
    </lineage>
</organism>
<dbReference type="OrthoDB" id="9770517at2"/>